<keyword evidence="1" id="KW-0812">Transmembrane</keyword>
<dbReference type="AlphaFoldDB" id="A0A8I3ACV8"/>
<sequence length="128" mass="14107">MLFGVRVGRGVSGFVSITTSDLHNILSGSGVGILQISRSFRLIVGIGIRLFQFRAWGALAYSWATQVTMQLRIYAMYGRSRRTLVMMVTSFLCEVVAIAFIIWRTIGPDSSLKGPFNPSFPDSLPGSR</sequence>
<feature type="transmembrane region" description="Helical" evidence="1">
    <location>
        <begin position="42"/>
        <end position="64"/>
    </location>
</feature>
<keyword evidence="3" id="KW-1185">Reference proteome</keyword>
<name>A0A8I3ACV8_9AGAM</name>
<accession>A0A8I3ACV8</accession>
<keyword evidence="1" id="KW-0472">Membrane</keyword>
<gene>
    <name evidence="2" type="ORF">JVT61DRAFT_5175</name>
</gene>
<dbReference type="Proteomes" id="UP000683000">
    <property type="component" value="Unassembled WGS sequence"/>
</dbReference>
<evidence type="ECO:0000256" key="1">
    <source>
        <dbReference type="SAM" id="Phobius"/>
    </source>
</evidence>
<evidence type="ECO:0000313" key="3">
    <source>
        <dbReference type="Proteomes" id="UP000683000"/>
    </source>
</evidence>
<reference evidence="2" key="1">
    <citation type="submission" date="2021-03" db="EMBL/GenBank/DDBJ databases">
        <title>Evolutionary innovations through gain and loss of genes in the ectomycorrhizal Boletales.</title>
        <authorList>
            <person name="Wu G."/>
            <person name="Miyauchi S."/>
            <person name="Morin E."/>
            <person name="Yang Z.-L."/>
            <person name="Xu J."/>
            <person name="Martin F.M."/>
        </authorList>
    </citation>
    <scope>NUCLEOTIDE SEQUENCE</scope>
    <source>
        <strain evidence="2">BR01</strain>
    </source>
</reference>
<proteinExistence type="predicted"/>
<dbReference type="EMBL" id="JAGFBS010000002">
    <property type="protein sequence ID" value="KAG6380791.1"/>
    <property type="molecule type" value="Genomic_DNA"/>
</dbReference>
<dbReference type="OrthoDB" id="3349377at2759"/>
<comment type="caution">
    <text evidence="2">The sequence shown here is derived from an EMBL/GenBank/DDBJ whole genome shotgun (WGS) entry which is preliminary data.</text>
</comment>
<evidence type="ECO:0000313" key="2">
    <source>
        <dbReference type="EMBL" id="KAG6380791.1"/>
    </source>
</evidence>
<organism evidence="2 3">
    <name type="scientific">Boletus reticuloceps</name>
    <dbReference type="NCBI Taxonomy" id="495285"/>
    <lineage>
        <taxon>Eukaryota</taxon>
        <taxon>Fungi</taxon>
        <taxon>Dikarya</taxon>
        <taxon>Basidiomycota</taxon>
        <taxon>Agaricomycotina</taxon>
        <taxon>Agaricomycetes</taxon>
        <taxon>Agaricomycetidae</taxon>
        <taxon>Boletales</taxon>
        <taxon>Boletineae</taxon>
        <taxon>Boletaceae</taxon>
        <taxon>Boletoideae</taxon>
        <taxon>Boletus</taxon>
    </lineage>
</organism>
<feature type="transmembrane region" description="Helical" evidence="1">
    <location>
        <begin position="84"/>
        <end position="103"/>
    </location>
</feature>
<keyword evidence="1" id="KW-1133">Transmembrane helix</keyword>
<protein>
    <submittedName>
        <fullName evidence="2">Uncharacterized protein</fullName>
    </submittedName>
</protein>